<dbReference type="PANTHER" id="PTHR21022">
    <property type="entry name" value="PREPHENATE DEHYDRATASE P PROTEIN"/>
    <property type="match status" value="1"/>
</dbReference>
<dbReference type="PANTHER" id="PTHR21022:SF19">
    <property type="entry name" value="PREPHENATE DEHYDRATASE-RELATED"/>
    <property type="match status" value="1"/>
</dbReference>
<dbReference type="InterPro" id="IPR045865">
    <property type="entry name" value="ACT-like_dom_sf"/>
</dbReference>
<dbReference type="PROSITE" id="PS51671">
    <property type="entry name" value="ACT"/>
    <property type="match status" value="1"/>
</dbReference>
<evidence type="ECO:0000256" key="4">
    <source>
        <dbReference type="ARBA" id="ARBA00023222"/>
    </source>
</evidence>
<dbReference type="CDD" id="cd02517">
    <property type="entry name" value="CMP-KDO-Synthetase"/>
    <property type="match status" value="1"/>
</dbReference>
<dbReference type="GO" id="GO:0008690">
    <property type="term" value="F:3-deoxy-manno-octulosonate cytidylyltransferase activity"/>
    <property type="evidence" value="ECO:0007669"/>
    <property type="project" value="UniProtKB-UniRule"/>
</dbReference>
<dbReference type="InterPro" id="IPR018528">
    <property type="entry name" value="Preph_deHydtase_CS"/>
</dbReference>
<dbReference type="GO" id="GO:0004664">
    <property type="term" value="F:prephenate dehydratase activity"/>
    <property type="evidence" value="ECO:0007669"/>
    <property type="project" value="UniProtKB-EC"/>
</dbReference>
<dbReference type="InterPro" id="IPR029044">
    <property type="entry name" value="Nucleotide-diphossugar_trans"/>
</dbReference>
<dbReference type="EMBL" id="FNIT01000011">
    <property type="protein sequence ID" value="SDO72122.1"/>
    <property type="molecule type" value="Genomic_DNA"/>
</dbReference>
<keyword evidence="7 10" id="KW-0548">Nucleotidyltransferase</keyword>
<dbReference type="InterPro" id="IPR001086">
    <property type="entry name" value="Preph_deHydtase"/>
</dbReference>
<dbReference type="InterPro" id="IPR003329">
    <property type="entry name" value="Cytidylyl_trans"/>
</dbReference>
<dbReference type="Gene3D" id="3.30.70.260">
    <property type="match status" value="1"/>
</dbReference>
<dbReference type="SUPFAM" id="SSF55021">
    <property type="entry name" value="ACT-like"/>
    <property type="match status" value="1"/>
</dbReference>
<dbReference type="SUPFAM" id="SSF53448">
    <property type="entry name" value="Nucleotide-diphospho-sugar transferases"/>
    <property type="match status" value="1"/>
</dbReference>
<evidence type="ECO:0000313" key="10">
    <source>
        <dbReference type="EMBL" id="SDO72122.1"/>
    </source>
</evidence>
<dbReference type="GO" id="GO:0005737">
    <property type="term" value="C:cytoplasm"/>
    <property type="evidence" value="ECO:0007669"/>
    <property type="project" value="UniProtKB-SubCell"/>
</dbReference>
<gene>
    <name evidence="7" type="primary">kdsB</name>
    <name evidence="10" type="ORF">SAMN05192530_11173</name>
</gene>
<evidence type="ECO:0000256" key="1">
    <source>
        <dbReference type="ARBA" id="ARBA00004741"/>
    </source>
</evidence>
<dbReference type="CDD" id="cd13631">
    <property type="entry name" value="PBP2_Ct-PDT_like"/>
    <property type="match status" value="1"/>
</dbReference>
<dbReference type="GO" id="GO:0009094">
    <property type="term" value="P:L-phenylalanine biosynthetic process"/>
    <property type="evidence" value="ECO:0007669"/>
    <property type="project" value="UniProtKB-UniPathway"/>
</dbReference>
<feature type="domain" description="Prephenate dehydratase" evidence="8">
    <location>
        <begin position="250"/>
        <end position="432"/>
    </location>
</feature>
<keyword evidence="7 10" id="KW-0808">Transferase</keyword>
<dbReference type="InterPro" id="IPR002912">
    <property type="entry name" value="ACT_dom"/>
</dbReference>
<dbReference type="PROSITE" id="PS51171">
    <property type="entry name" value="PREPHENATE_DEHYDR_3"/>
    <property type="match status" value="1"/>
</dbReference>
<comment type="catalytic activity">
    <reaction evidence="7">
        <text>3-deoxy-alpha-D-manno-oct-2-ulosonate + CTP = CMP-3-deoxy-beta-D-manno-octulosonate + diphosphate</text>
        <dbReference type="Rhea" id="RHEA:23448"/>
        <dbReference type="ChEBI" id="CHEBI:33019"/>
        <dbReference type="ChEBI" id="CHEBI:37563"/>
        <dbReference type="ChEBI" id="CHEBI:85986"/>
        <dbReference type="ChEBI" id="CHEBI:85987"/>
        <dbReference type="EC" id="2.7.7.38"/>
    </reaction>
</comment>
<keyword evidence="3" id="KW-0057">Aromatic amino acid biosynthesis</keyword>
<evidence type="ECO:0000259" key="8">
    <source>
        <dbReference type="PROSITE" id="PS51171"/>
    </source>
</evidence>
<dbReference type="Pfam" id="PF00800">
    <property type="entry name" value="PDT"/>
    <property type="match status" value="1"/>
</dbReference>
<name>A0A1H0LVA2_9HYPH</name>
<evidence type="ECO:0000313" key="11">
    <source>
        <dbReference type="Proteomes" id="UP000198793"/>
    </source>
</evidence>
<evidence type="ECO:0000256" key="6">
    <source>
        <dbReference type="ARBA" id="ARBA00047848"/>
    </source>
</evidence>
<dbReference type="NCBIfam" id="TIGR00466">
    <property type="entry name" value="kdsB"/>
    <property type="match status" value="1"/>
</dbReference>
<reference evidence="10 11" key="1">
    <citation type="submission" date="2016-10" db="EMBL/GenBank/DDBJ databases">
        <authorList>
            <person name="de Groot N.N."/>
        </authorList>
    </citation>
    <scope>NUCLEOTIDE SEQUENCE [LARGE SCALE GENOMIC DNA]</scope>
    <source>
        <strain evidence="11">L7-484,KACC 16230,DSM 25025</strain>
    </source>
</reference>
<comment type="subcellular location">
    <subcellularLocation>
        <location evidence="7">Cytoplasm</location>
    </subcellularLocation>
</comment>
<dbReference type="NCBIfam" id="NF008866">
    <property type="entry name" value="PRK11899.1"/>
    <property type="match status" value="1"/>
</dbReference>
<accession>A0A1H0LVA2</accession>
<comment type="pathway">
    <text evidence="7">Nucleotide-sugar biosynthesis; CMP-3-deoxy-D-manno-octulosonate biosynthesis; CMP-3-deoxy-D-manno-octulosonate from 3-deoxy-D-manno-octulosonate and CTP: step 1/1.</text>
</comment>
<dbReference type="HAMAP" id="MF_00057">
    <property type="entry name" value="KdsB"/>
    <property type="match status" value="1"/>
</dbReference>
<protein>
    <recommendedName>
        <fullName evidence="7">3-deoxy-manno-octulosonate cytidylyltransferase</fullName>
        <ecNumber evidence="7">2.7.7.38</ecNumber>
    </recommendedName>
    <alternativeName>
        <fullName evidence="7">CMP-2-keto-3-deoxyoctulosonic acid synthase</fullName>
        <shortName evidence="7">CKS</shortName>
        <shortName evidence="7">CMP-KDO synthase</shortName>
    </alternativeName>
</protein>
<sequence>MSTLVLVPARIASTRLPGKPLAPIHGRPMIVHVAERAREADVGRVVVATDSQDVLEAVRRAGFEAVMTRTDHPSGSDRIFEALRLVDPEGLVDTVVNLQGDLPTVEPETVRASLRALADPACDIGTVVVPIENRRDREDPSVVKAVLAGAGEGDAPRRALYFTRATAPTGEGPLFHHVGIYAYRRAALERFVALPPGALERRETLEQLRALEAGMRIDACVVDAVPLGVDTPRQLAEARRLLSPAGAGARIAFQGEPGANSDIACEEMFPGRETLPCASFDDAFRAVADGQAELAMIPIENTLAGRVADVHHLLPQAGLRIVGEHFLPIHFHFMALPGVDESEVRTIHSHVHALGQCRALLNETDPATGRPRWRGRTEGDTAGSARLVRDSADRSMAALAPRRAAEIYGLHILRERVEDDPTNQTRFVVLRRPEGDERALWAPAAGGGAPTPGVVTTFVFDVRNIPAALYKALGGFATNGVNMTKLESYQLGGRFTATRFYADVIGHPDDAPLARALAELEHFTTDLEILGVYRFASTRPLTD</sequence>
<dbReference type="Proteomes" id="UP000198793">
    <property type="component" value="Unassembled WGS sequence"/>
</dbReference>
<dbReference type="UniPathway" id="UPA00121">
    <property type="reaction ID" value="UER00345"/>
</dbReference>
<evidence type="ECO:0000256" key="5">
    <source>
        <dbReference type="ARBA" id="ARBA00023239"/>
    </source>
</evidence>
<keyword evidence="4" id="KW-0584">Phenylalanine biosynthesis</keyword>
<evidence type="ECO:0000259" key="9">
    <source>
        <dbReference type="PROSITE" id="PS51671"/>
    </source>
</evidence>
<comment type="pathway">
    <text evidence="1">Amino-acid biosynthesis; L-phenylalanine biosynthesis; phenylpyruvate from prephenate: step 1/1.</text>
</comment>
<organism evidence="10 11">
    <name type="scientific">Aureimonas jatrophae</name>
    <dbReference type="NCBI Taxonomy" id="1166073"/>
    <lineage>
        <taxon>Bacteria</taxon>
        <taxon>Pseudomonadati</taxon>
        <taxon>Pseudomonadota</taxon>
        <taxon>Alphaproteobacteria</taxon>
        <taxon>Hyphomicrobiales</taxon>
        <taxon>Aurantimonadaceae</taxon>
        <taxon>Aureimonas</taxon>
    </lineage>
</organism>
<dbReference type="UniPathway" id="UPA00358">
    <property type="reaction ID" value="UER00476"/>
</dbReference>
<keyword evidence="7" id="KW-0448">Lipopolysaccharide biosynthesis</keyword>
<keyword evidence="5" id="KW-0456">Lyase</keyword>
<dbReference type="STRING" id="1166073.SAMN05192530_11173"/>
<dbReference type="GO" id="GO:0033468">
    <property type="term" value="P:CMP-keto-3-deoxy-D-manno-octulosonic acid biosynthetic process"/>
    <property type="evidence" value="ECO:0007669"/>
    <property type="project" value="UniProtKB-UniRule"/>
</dbReference>
<dbReference type="SUPFAM" id="SSF53850">
    <property type="entry name" value="Periplasmic binding protein-like II"/>
    <property type="match status" value="1"/>
</dbReference>
<dbReference type="NCBIfam" id="NF003948">
    <property type="entry name" value="PRK05450.1-1"/>
    <property type="match status" value="1"/>
</dbReference>
<dbReference type="GO" id="GO:0009103">
    <property type="term" value="P:lipopolysaccharide biosynthetic process"/>
    <property type="evidence" value="ECO:0007669"/>
    <property type="project" value="UniProtKB-UniRule"/>
</dbReference>
<comment type="similarity">
    <text evidence="7">Belongs to the KdsB family.</text>
</comment>
<comment type="function">
    <text evidence="7">Activates KDO (a required 8-carbon sugar) for incorporation into bacterial lipopolysaccharide in Gram-negative bacteria.</text>
</comment>
<dbReference type="Pfam" id="PF02348">
    <property type="entry name" value="CTP_transf_3"/>
    <property type="match status" value="1"/>
</dbReference>
<evidence type="ECO:0000256" key="7">
    <source>
        <dbReference type="HAMAP-Rule" id="MF_00057"/>
    </source>
</evidence>
<dbReference type="AlphaFoldDB" id="A0A1H0LVA2"/>
<dbReference type="InterPro" id="IPR004528">
    <property type="entry name" value="KdsB"/>
</dbReference>
<keyword evidence="7" id="KW-0963">Cytoplasm</keyword>
<dbReference type="CDD" id="cd04905">
    <property type="entry name" value="ACT_CM-PDT"/>
    <property type="match status" value="1"/>
</dbReference>
<evidence type="ECO:0000256" key="2">
    <source>
        <dbReference type="ARBA" id="ARBA00022605"/>
    </source>
</evidence>
<dbReference type="PROSITE" id="PS00857">
    <property type="entry name" value="PREPHENATE_DEHYDR_1"/>
    <property type="match status" value="1"/>
</dbReference>
<dbReference type="EC" id="2.7.7.38" evidence="7"/>
<feature type="domain" description="ACT" evidence="9">
    <location>
        <begin position="457"/>
        <end position="534"/>
    </location>
</feature>
<dbReference type="Gene3D" id="3.90.550.10">
    <property type="entry name" value="Spore Coat Polysaccharide Biosynthesis Protein SpsA, Chain A"/>
    <property type="match status" value="1"/>
</dbReference>
<dbReference type="NCBIfam" id="NF003952">
    <property type="entry name" value="PRK05450.1-5"/>
    <property type="match status" value="1"/>
</dbReference>
<keyword evidence="2" id="KW-0028">Amino-acid biosynthesis</keyword>
<evidence type="ECO:0000256" key="3">
    <source>
        <dbReference type="ARBA" id="ARBA00023141"/>
    </source>
</evidence>
<dbReference type="Gene3D" id="3.40.190.10">
    <property type="entry name" value="Periplasmic binding protein-like II"/>
    <property type="match status" value="2"/>
</dbReference>
<keyword evidence="11" id="KW-1185">Reference proteome</keyword>
<proteinExistence type="inferred from homology"/>
<comment type="catalytic activity">
    <reaction evidence="6">
        <text>prephenate + H(+) = 3-phenylpyruvate + CO2 + H2O</text>
        <dbReference type="Rhea" id="RHEA:21648"/>
        <dbReference type="ChEBI" id="CHEBI:15377"/>
        <dbReference type="ChEBI" id="CHEBI:15378"/>
        <dbReference type="ChEBI" id="CHEBI:16526"/>
        <dbReference type="ChEBI" id="CHEBI:18005"/>
        <dbReference type="ChEBI" id="CHEBI:29934"/>
        <dbReference type="EC" id="4.2.1.51"/>
    </reaction>
</comment>